<organism evidence="1 2">
    <name type="scientific">Coptis chinensis</name>
    <dbReference type="NCBI Taxonomy" id="261450"/>
    <lineage>
        <taxon>Eukaryota</taxon>
        <taxon>Viridiplantae</taxon>
        <taxon>Streptophyta</taxon>
        <taxon>Embryophyta</taxon>
        <taxon>Tracheophyta</taxon>
        <taxon>Spermatophyta</taxon>
        <taxon>Magnoliopsida</taxon>
        <taxon>Ranunculales</taxon>
        <taxon>Ranunculaceae</taxon>
        <taxon>Coptidoideae</taxon>
        <taxon>Coptis</taxon>
    </lineage>
</organism>
<evidence type="ECO:0000313" key="2">
    <source>
        <dbReference type="Proteomes" id="UP000631114"/>
    </source>
</evidence>
<proteinExistence type="predicted"/>
<accession>A0A835I3H5</accession>
<dbReference type="EMBL" id="JADFTS010000004">
    <property type="protein sequence ID" value="KAF9610935.1"/>
    <property type="molecule type" value="Genomic_DNA"/>
</dbReference>
<comment type="caution">
    <text evidence="1">The sequence shown here is derived from an EMBL/GenBank/DDBJ whole genome shotgun (WGS) entry which is preliminary data.</text>
</comment>
<evidence type="ECO:0000313" key="1">
    <source>
        <dbReference type="EMBL" id="KAF9610935.1"/>
    </source>
</evidence>
<dbReference type="AlphaFoldDB" id="A0A835I3H5"/>
<sequence>MGRGITLLKDLDISSYDVQVVSPQTSAALKNVELNGYVEKSAKRKRTYQMGDYIEVSYIVHGEMGNRDRGLGEGCGVVVWLGTFNNFFERSRKSL</sequence>
<reference evidence="1 2" key="1">
    <citation type="submission" date="2020-10" db="EMBL/GenBank/DDBJ databases">
        <title>The Coptis chinensis genome and diversification of protoberbering-type alkaloids.</title>
        <authorList>
            <person name="Wang B."/>
            <person name="Shu S."/>
            <person name="Song C."/>
            <person name="Liu Y."/>
        </authorList>
    </citation>
    <scope>NUCLEOTIDE SEQUENCE [LARGE SCALE GENOMIC DNA]</scope>
    <source>
        <strain evidence="1">HL-2020</strain>
        <tissue evidence="1">Leaf</tissue>
    </source>
</reference>
<keyword evidence="2" id="KW-1185">Reference proteome</keyword>
<protein>
    <submittedName>
        <fullName evidence="1">Uncharacterized protein</fullName>
    </submittedName>
</protein>
<gene>
    <name evidence="1" type="ORF">IFM89_025745</name>
</gene>
<name>A0A835I3H5_9MAGN</name>
<dbReference type="Proteomes" id="UP000631114">
    <property type="component" value="Unassembled WGS sequence"/>
</dbReference>